<evidence type="ECO:0000313" key="1">
    <source>
        <dbReference type="EMBL" id="GAB0182812.1"/>
    </source>
</evidence>
<accession>A0ABC9WF23</accession>
<comment type="caution">
    <text evidence="1">The sequence shown here is derived from an EMBL/GenBank/DDBJ whole genome shotgun (WGS) entry which is preliminary data.</text>
</comment>
<protein>
    <submittedName>
        <fullName evidence="1">Uncharacterized protein</fullName>
    </submittedName>
</protein>
<proteinExistence type="predicted"/>
<dbReference type="EMBL" id="BAAFJT010000002">
    <property type="protein sequence ID" value="GAB0182812.1"/>
    <property type="molecule type" value="Genomic_DNA"/>
</dbReference>
<evidence type="ECO:0000313" key="2">
    <source>
        <dbReference type="Proteomes" id="UP001623348"/>
    </source>
</evidence>
<keyword evidence="2" id="KW-1185">Reference proteome</keyword>
<dbReference type="Proteomes" id="UP001623348">
    <property type="component" value="Unassembled WGS sequence"/>
</dbReference>
<gene>
    <name evidence="1" type="ORF">GRJ2_000746500</name>
</gene>
<dbReference type="AlphaFoldDB" id="A0ABC9WF23"/>
<sequence length="115" mass="13811">MIGGLEHLSYEDRLRELVLFGLEKRRLWGHLIAAFQYLEDTYKKAGERLFTRTCSDRTMRNSFKLKEDRFRLDMRKKFFTVRVVRHWKRFPREVVDVSSLEVFKARLDGALGNLV</sequence>
<reference evidence="1 2" key="1">
    <citation type="submission" date="2024-06" db="EMBL/GenBank/DDBJ databases">
        <title>The draft genome of Grus japonensis, version 3.</title>
        <authorList>
            <person name="Nabeshima K."/>
            <person name="Suzuki S."/>
            <person name="Onuma M."/>
        </authorList>
    </citation>
    <scope>NUCLEOTIDE SEQUENCE [LARGE SCALE GENOMIC DNA]</scope>
    <source>
        <strain evidence="1 2">451A</strain>
    </source>
</reference>
<organism evidence="1 2">
    <name type="scientific">Grus japonensis</name>
    <name type="common">Japanese crane</name>
    <name type="synonym">Red-crowned crane</name>
    <dbReference type="NCBI Taxonomy" id="30415"/>
    <lineage>
        <taxon>Eukaryota</taxon>
        <taxon>Metazoa</taxon>
        <taxon>Chordata</taxon>
        <taxon>Craniata</taxon>
        <taxon>Vertebrata</taxon>
        <taxon>Euteleostomi</taxon>
        <taxon>Archelosauria</taxon>
        <taxon>Archosauria</taxon>
        <taxon>Dinosauria</taxon>
        <taxon>Saurischia</taxon>
        <taxon>Theropoda</taxon>
        <taxon>Coelurosauria</taxon>
        <taxon>Aves</taxon>
        <taxon>Neognathae</taxon>
        <taxon>Neoaves</taxon>
        <taxon>Gruiformes</taxon>
        <taxon>Gruidae</taxon>
        <taxon>Grus</taxon>
    </lineage>
</organism>
<name>A0ABC9WF23_GRUJA</name>